<feature type="transmembrane region" description="Helical" evidence="1">
    <location>
        <begin position="49"/>
        <end position="74"/>
    </location>
</feature>
<dbReference type="Proteomes" id="UP000199759">
    <property type="component" value="Unassembled WGS sequence"/>
</dbReference>
<gene>
    <name evidence="2" type="ORF">SAMN04488568_10127</name>
</gene>
<sequence>MESLPFEAQTALVSFAAAVLIGGPVALIGAGRVLTIARLATRFALKRQLTTMFGLSLLGYAGAAAGGLIGLPAADPASLLASLSH</sequence>
<feature type="transmembrane region" description="Helical" evidence="1">
    <location>
        <begin position="12"/>
        <end position="37"/>
    </location>
</feature>
<dbReference type="RefSeq" id="WP_143023975.1">
    <property type="nucleotide sequence ID" value="NZ_FNHG01000001.1"/>
</dbReference>
<reference evidence="2 3" key="1">
    <citation type="submission" date="2016-10" db="EMBL/GenBank/DDBJ databases">
        <authorList>
            <person name="de Groot N.N."/>
        </authorList>
    </citation>
    <scope>NUCLEOTIDE SEQUENCE [LARGE SCALE GENOMIC DNA]</scope>
    <source>
        <strain evidence="2 3">DSM 16077</strain>
    </source>
</reference>
<evidence type="ECO:0000313" key="2">
    <source>
        <dbReference type="EMBL" id="SDL60304.1"/>
    </source>
</evidence>
<keyword evidence="1" id="KW-1133">Transmembrane helix</keyword>
<keyword evidence="1" id="KW-0812">Transmembrane</keyword>
<proteinExistence type="predicted"/>
<name>A0A1G9LEJ5_9PROT</name>
<dbReference type="EMBL" id="FNHG01000001">
    <property type="protein sequence ID" value="SDL60304.1"/>
    <property type="molecule type" value="Genomic_DNA"/>
</dbReference>
<organism evidence="2 3">
    <name type="scientific">Maricaulis salignorans</name>
    <dbReference type="NCBI Taxonomy" id="144026"/>
    <lineage>
        <taxon>Bacteria</taxon>
        <taxon>Pseudomonadati</taxon>
        <taxon>Pseudomonadota</taxon>
        <taxon>Alphaproteobacteria</taxon>
        <taxon>Maricaulales</taxon>
        <taxon>Maricaulaceae</taxon>
        <taxon>Maricaulis</taxon>
    </lineage>
</organism>
<keyword evidence="1" id="KW-0472">Membrane</keyword>
<accession>A0A1G9LEJ5</accession>
<keyword evidence="3" id="KW-1185">Reference proteome</keyword>
<dbReference type="AlphaFoldDB" id="A0A1G9LEJ5"/>
<dbReference type="OrthoDB" id="9968732at2"/>
<evidence type="ECO:0000313" key="3">
    <source>
        <dbReference type="Proteomes" id="UP000199759"/>
    </source>
</evidence>
<protein>
    <submittedName>
        <fullName evidence="2">Uncharacterized protein</fullName>
    </submittedName>
</protein>
<evidence type="ECO:0000256" key="1">
    <source>
        <dbReference type="SAM" id="Phobius"/>
    </source>
</evidence>